<evidence type="ECO:0000256" key="4">
    <source>
        <dbReference type="ARBA" id="ARBA00016056"/>
    </source>
</evidence>
<comment type="subunit">
    <text evidence="3">Monomer.</text>
</comment>
<dbReference type="SMART" id="SM00737">
    <property type="entry name" value="ML"/>
    <property type="match status" value="1"/>
</dbReference>
<keyword evidence="7" id="KW-0445">Lipid transport</keyword>
<evidence type="ECO:0000256" key="3">
    <source>
        <dbReference type="ARBA" id="ARBA00011245"/>
    </source>
</evidence>
<dbReference type="Pfam" id="PF02221">
    <property type="entry name" value="E1_DerP2_DerF2"/>
    <property type="match status" value="1"/>
</dbReference>
<dbReference type="CDD" id="cd00917">
    <property type="entry name" value="PG-PI_TP"/>
    <property type="match status" value="1"/>
</dbReference>
<dbReference type="InterPro" id="IPR003172">
    <property type="entry name" value="ML_dom"/>
</dbReference>
<evidence type="ECO:0000256" key="1">
    <source>
        <dbReference type="ARBA" id="ARBA00002053"/>
    </source>
</evidence>
<evidence type="ECO:0000256" key="5">
    <source>
        <dbReference type="ARBA" id="ARBA00022448"/>
    </source>
</evidence>
<reference evidence="10 11" key="1">
    <citation type="submission" date="2023-09" db="EMBL/GenBank/DDBJ databases">
        <title>Pangenome analysis of Batrachochytrium dendrobatidis and related Chytrids.</title>
        <authorList>
            <person name="Yacoub M.N."/>
            <person name="Stajich J.E."/>
            <person name="James T.Y."/>
        </authorList>
    </citation>
    <scope>NUCLEOTIDE SEQUENCE [LARGE SCALE GENOMIC DNA]</scope>
    <source>
        <strain evidence="10 11">JEL0888</strain>
    </source>
</reference>
<proteinExistence type="inferred from homology"/>
<comment type="caution">
    <text evidence="10">The sequence shown here is derived from an EMBL/GenBank/DDBJ whole genome shotgun (WGS) entry which is preliminary data.</text>
</comment>
<feature type="domain" description="MD-2-related lipid-recognition" evidence="9">
    <location>
        <begin position="62"/>
        <end position="182"/>
    </location>
</feature>
<evidence type="ECO:0000313" key="10">
    <source>
        <dbReference type="EMBL" id="KAL2916714.1"/>
    </source>
</evidence>
<dbReference type="Gene3D" id="2.70.220.10">
    <property type="entry name" value="Ganglioside GM2 activator"/>
    <property type="match status" value="1"/>
</dbReference>
<evidence type="ECO:0000256" key="8">
    <source>
        <dbReference type="SAM" id="SignalP"/>
    </source>
</evidence>
<evidence type="ECO:0000256" key="7">
    <source>
        <dbReference type="ARBA" id="ARBA00023055"/>
    </source>
</evidence>
<keyword evidence="5" id="KW-0813">Transport</keyword>
<gene>
    <name evidence="10" type="primary">NPC2</name>
    <name evidence="10" type="ORF">HK105_203830</name>
</gene>
<dbReference type="InterPro" id="IPR039670">
    <property type="entry name" value="NPC2-like"/>
</dbReference>
<feature type="signal peptide" evidence="8">
    <location>
        <begin position="1"/>
        <end position="21"/>
    </location>
</feature>
<comment type="function">
    <text evidence="1">Catalyzes the intermembrane transfer of phosphatidylglycerol and phosphatidylinositol.</text>
</comment>
<dbReference type="PANTHER" id="PTHR11306">
    <property type="entry name" value="NIEMANN PICK TYPE C2 PROTEIN NPC2-RELATED"/>
    <property type="match status" value="1"/>
</dbReference>
<name>A0ABR4NB92_9FUNG</name>
<evidence type="ECO:0000313" key="11">
    <source>
        <dbReference type="Proteomes" id="UP001527925"/>
    </source>
</evidence>
<dbReference type="Proteomes" id="UP001527925">
    <property type="component" value="Unassembled WGS sequence"/>
</dbReference>
<evidence type="ECO:0000259" key="9">
    <source>
        <dbReference type="SMART" id="SM00737"/>
    </source>
</evidence>
<dbReference type="EMBL" id="JADGIZ020000015">
    <property type="protein sequence ID" value="KAL2916714.1"/>
    <property type="molecule type" value="Genomic_DNA"/>
</dbReference>
<organism evidence="10 11">
    <name type="scientific">Polyrhizophydium stewartii</name>
    <dbReference type="NCBI Taxonomy" id="2732419"/>
    <lineage>
        <taxon>Eukaryota</taxon>
        <taxon>Fungi</taxon>
        <taxon>Fungi incertae sedis</taxon>
        <taxon>Chytridiomycota</taxon>
        <taxon>Chytridiomycota incertae sedis</taxon>
        <taxon>Chytridiomycetes</taxon>
        <taxon>Rhizophydiales</taxon>
        <taxon>Rhizophydiales incertae sedis</taxon>
        <taxon>Polyrhizophydium</taxon>
    </lineage>
</organism>
<dbReference type="SUPFAM" id="SSF81296">
    <property type="entry name" value="E set domains"/>
    <property type="match status" value="1"/>
</dbReference>
<dbReference type="InterPro" id="IPR036846">
    <property type="entry name" value="GM2-AP_sf"/>
</dbReference>
<keyword evidence="11" id="KW-1185">Reference proteome</keyword>
<keyword evidence="6 8" id="KW-0732">Signal</keyword>
<sequence length="184" mass="19514">MLIAIALTVLQAASLLPAVAGFAVPREADAAQRPAGPQRQQPLLAGAIGALWPSKPGAYDSAVNCGSDGDVLTLHRFELSPDPPVRGSPLEVLLNGTLSEDVVEGAVAQVTVKLGFIQIIDRPYDLCEQATAVDLECPIAKGPVLVKKAFDIPRELPPGRYRVNVDVRNADDKHVGCLSADFRM</sequence>
<feature type="chain" id="PRO_5047365282" description="Phosphatidylglycerol/phosphatidylinositol transfer protein" evidence="8">
    <location>
        <begin position="22"/>
        <end position="184"/>
    </location>
</feature>
<accession>A0ABR4NB92</accession>
<evidence type="ECO:0000256" key="2">
    <source>
        <dbReference type="ARBA" id="ARBA00006370"/>
    </source>
</evidence>
<comment type="similarity">
    <text evidence="2">Belongs to the NPC2 family.</text>
</comment>
<protein>
    <recommendedName>
        <fullName evidence="4">Phosphatidylglycerol/phosphatidylinositol transfer protein</fullName>
    </recommendedName>
</protein>
<dbReference type="InterPro" id="IPR033917">
    <property type="entry name" value="ML_PG-PI_TP"/>
</dbReference>
<dbReference type="InterPro" id="IPR014756">
    <property type="entry name" value="Ig_E-set"/>
</dbReference>
<evidence type="ECO:0000256" key="6">
    <source>
        <dbReference type="ARBA" id="ARBA00022729"/>
    </source>
</evidence>
<dbReference type="PANTHER" id="PTHR11306:SF0">
    <property type="entry name" value="PHOSPHATIDYLGLYCEROL_PHOSPHATIDYLINOSITOL TRANSFER PROTEIN"/>
    <property type="match status" value="1"/>
</dbReference>